<protein>
    <submittedName>
        <fullName evidence="1">Uncharacterized protein</fullName>
    </submittedName>
</protein>
<organism evidence="1 2">
    <name type="scientific">Curtobacterium citri</name>
    <dbReference type="NCBI Taxonomy" id="3055139"/>
    <lineage>
        <taxon>Bacteria</taxon>
        <taxon>Bacillati</taxon>
        <taxon>Actinomycetota</taxon>
        <taxon>Actinomycetes</taxon>
        <taxon>Micrococcales</taxon>
        <taxon>Microbacteriaceae</taxon>
        <taxon>Curtobacterium</taxon>
    </lineage>
</organism>
<comment type="caution">
    <text evidence="1">The sequence shown here is derived from an EMBL/GenBank/DDBJ whole genome shotgun (WGS) entry which is preliminary data.</text>
</comment>
<keyword evidence="2" id="KW-1185">Reference proteome</keyword>
<evidence type="ECO:0000313" key="2">
    <source>
        <dbReference type="Proteomes" id="UP001237823"/>
    </source>
</evidence>
<name>A0ABT7T2P6_9MICO</name>
<dbReference type="Proteomes" id="UP001237823">
    <property type="component" value="Unassembled WGS sequence"/>
</dbReference>
<dbReference type="EMBL" id="JAUCML010000001">
    <property type="protein sequence ID" value="MDM7883842.1"/>
    <property type="molecule type" value="Genomic_DNA"/>
</dbReference>
<sequence>MSRAEVRSLIAREGLDAGVWFADPHAAPNRVVVDEVDNRFRVYVTSERGSADGIRYFDDESEALEKYVRLLRMQQRLLDRGVI</sequence>
<gene>
    <name evidence="1" type="ORF">QUG92_01880</name>
</gene>
<accession>A0ABT7T2P6</accession>
<evidence type="ECO:0000313" key="1">
    <source>
        <dbReference type="EMBL" id="MDM7883842.1"/>
    </source>
</evidence>
<proteinExistence type="predicted"/>
<dbReference type="RefSeq" id="WP_141718884.1">
    <property type="nucleotide sequence ID" value="NZ_JAUCML010000001.1"/>
</dbReference>
<reference evidence="1 2" key="1">
    <citation type="submission" date="2023-06" db="EMBL/GenBank/DDBJ databases">
        <authorList>
            <person name="Feng G."/>
            <person name="Li J."/>
            <person name="Zhu H."/>
        </authorList>
    </citation>
    <scope>NUCLEOTIDE SEQUENCE [LARGE SCALE GENOMIC DNA]</scope>
    <source>
        <strain evidence="1 2">RHCKG23</strain>
    </source>
</reference>